<protein>
    <submittedName>
        <fullName evidence="2">Uncharacterized protein</fullName>
    </submittedName>
</protein>
<accession>A0AAW7ZH54</accession>
<comment type="caution">
    <text evidence="2">The sequence shown here is derived from an EMBL/GenBank/DDBJ whole genome shotgun (WGS) entry which is preliminary data.</text>
</comment>
<evidence type="ECO:0000256" key="1">
    <source>
        <dbReference type="SAM" id="MobiDB-lite"/>
    </source>
</evidence>
<reference evidence="2" key="2">
    <citation type="submission" date="2023-03" db="EMBL/GenBank/DDBJ databases">
        <authorList>
            <person name="Zhang Z."/>
        </authorList>
    </citation>
    <scope>NUCLEOTIDE SEQUENCE</scope>
    <source>
        <strain evidence="2">DSA</strain>
    </source>
</reference>
<feature type="region of interest" description="Disordered" evidence="1">
    <location>
        <begin position="54"/>
        <end position="74"/>
    </location>
</feature>
<dbReference type="AlphaFoldDB" id="A0AAW7ZH54"/>
<dbReference type="Proteomes" id="UP001172911">
    <property type="component" value="Unassembled WGS sequence"/>
</dbReference>
<proteinExistence type="predicted"/>
<name>A0AAW7ZH54_9FIRM</name>
<dbReference type="RefSeq" id="WP_304543832.1">
    <property type="nucleotide sequence ID" value="NZ_JARPTC010000019.1"/>
</dbReference>
<sequence>MKKTSLYEKLEMEKAVLTQLADEALKNGIPFTQYDKFMDQNRKIDSLILEIQKEKERNRKNNRNDKATSQQRSS</sequence>
<evidence type="ECO:0000313" key="3">
    <source>
        <dbReference type="Proteomes" id="UP001172911"/>
    </source>
</evidence>
<gene>
    <name evidence="2" type="ORF">P6N53_13095</name>
</gene>
<reference evidence="2" key="1">
    <citation type="journal article" date="2023" name="J. Hazard. Mater.">
        <title>Anaerobic biodegradation of pyrene and benzo[a]pyrene by a new sulfate-reducing Desulforamulus aquiferis strain DSA.</title>
        <authorList>
            <person name="Zhang Z."/>
            <person name="Sun J."/>
            <person name="Gong X."/>
            <person name="Wang C."/>
            <person name="Wang H."/>
        </authorList>
    </citation>
    <scope>NUCLEOTIDE SEQUENCE</scope>
    <source>
        <strain evidence="2">DSA</strain>
    </source>
</reference>
<keyword evidence="3" id="KW-1185">Reference proteome</keyword>
<dbReference type="EMBL" id="JARPTC010000019">
    <property type="protein sequence ID" value="MDO7788160.1"/>
    <property type="molecule type" value="Genomic_DNA"/>
</dbReference>
<evidence type="ECO:0000313" key="2">
    <source>
        <dbReference type="EMBL" id="MDO7788160.1"/>
    </source>
</evidence>
<feature type="compositionally biased region" description="Basic and acidic residues" evidence="1">
    <location>
        <begin position="54"/>
        <end position="66"/>
    </location>
</feature>
<organism evidence="2 3">
    <name type="scientific">Desulforamulus aquiferis</name>
    <dbReference type="NCBI Taxonomy" id="1397668"/>
    <lineage>
        <taxon>Bacteria</taxon>
        <taxon>Bacillati</taxon>
        <taxon>Bacillota</taxon>
        <taxon>Clostridia</taxon>
        <taxon>Eubacteriales</taxon>
        <taxon>Peptococcaceae</taxon>
        <taxon>Desulforamulus</taxon>
    </lineage>
</organism>